<organism evidence="1 2">
    <name type="scientific">Candidatus Desulfolinea nitratireducens</name>
    <dbReference type="NCBI Taxonomy" id="2841698"/>
    <lineage>
        <taxon>Bacteria</taxon>
        <taxon>Bacillati</taxon>
        <taxon>Chloroflexota</taxon>
        <taxon>Anaerolineae</taxon>
        <taxon>Anaerolineales</taxon>
        <taxon>Anaerolineales incertae sedis</taxon>
        <taxon>Candidatus Desulfolinea</taxon>
    </lineage>
</organism>
<accession>A0A8J6TIQ4</accession>
<evidence type="ECO:0000313" key="1">
    <source>
        <dbReference type="EMBL" id="MBC8336060.1"/>
    </source>
</evidence>
<proteinExistence type="predicted"/>
<dbReference type="AlphaFoldDB" id="A0A8J6TIQ4"/>
<protein>
    <submittedName>
        <fullName evidence="1">Uncharacterized protein</fullName>
    </submittedName>
</protein>
<dbReference type="Proteomes" id="UP000614469">
    <property type="component" value="Unassembled WGS sequence"/>
</dbReference>
<evidence type="ECO:0000313" key="2">
    <source>
        <dbReference type="Proteomes" id="UP000614469"/>
    </source>
</evidence>
<gene>
    <name evidence="1" type="ORF">H8E29_12400</name>
</gene>
<dbReference type="EMBL" id="JACNJN010000137">
    <property type="protein sequence ID" value="MBC8336060.1"/>
    <property type="molecule type" value="Genomic_DNA"/>
</dbReference>
<comment type="caution">
    <text evidence="1">The sequence shown here is derived from an EMBL/GenBank/DDBJ whole genome shotgun (WGS) entry which is preliminary data.</text>
</comment>
<sequence>MPPRSLELFDLPLLHRYRDEAISLDSLRELTRGNPLRAANFLAHLDPKQRIYTGIANEGEDPAMLGCVIQKEGESFAHLTYLAPTNLLYENQAPIPLLEHLAAQAGKWQAHQVLAEIDEESFLFQPLRQSGFAVYGRQRIWNLSEVASSTDSPQRWRKKKDLDLIPIGSLERQIVPPLLQPIETFVNSSSGMICQADELLAYIDVTYGPRGIFLRPLIHPNTEDIREKLLSLLANLSNRRDRPVFICVRSYQAWIESILEEIGASVGPRQAVMVKYLVNPVREGKTLPANADKAWANPASPINGQSAVVEPDK</sequence>
<name>A0A8J6TIQ4_9CHLR</name>
<reference evidence="1 2" key="1">
    <citation type="submission" date="2020-08" db="EMBL/GenBank/DDBJ databases">
        <title>Bridging the membrane lipid divide: bacteria of the FCB group superphylum have the potential to synthesize archaeal ether lipids.</title>
        <authorList>
            <person name="Villanueva L."/>
            <person name="Von Meijenfeldt F.A.B."/>
            <person name="Westbye A.B."/>
            <person name="Yadav S."/>
            <person name="Hopmans E.C."/>
            <person name="Dutilh B.E."/>
            <person name="Sinninghe Damste J.S."/>
        </authorList>
    </citation>
    <scope>NUCLEOTIDE SEQUENCE [LARGE SCALE GENOMIC DNA]</scope>
    <source>
        <strain evidence="1">NIOZ-UU36</strain>
    </source>
</reference>